<organism evidence="2 3">
    <name type="scientific">Volvox reticuliferus</name>
    <dbReference type="NCBI Taxonomy" id="1737510"/>
    <lineage>
        <taxon>Eukaryota</taxon>
        <taxon>Viridiplantae</taxon>
        <taxon>Chlorophyta</taxon>
        <taxon>core chlorophytes</taxon>
        <taxon>Chlorophyceae</taxon>
        <taxon>CS clade</taxon>
        <taxon>Chlamydomonadales</taxon>
        <taxon>Volvocaceae</taxon>
        <taxon>Volvox</taxon>
    </lineage>
</organism>
<feature type="non-terminal residue" evidence="2">
    <location>
        <position position="1"/>
    </location>
</feature>
<proteinExistence type="predicted"/>
<accession>A0A8J4D2F4</accession>
<dbReference type="AlphaFoldDB" id="A0A8J4D2F4"/>
<dbReference type="EMBL" id="BNCQ01000001">
    <property type="protein sequence ID" value="GIL94438.1"/>
    <property type="molecule type" value="Genomic_DNA"/>
</dbReference>
<keyword evidence="1" id="KW-0812">Transmembrane</keyword>
<comment type="caution">
    <text evidence="2">The sequence shown here is derived from an EMBL/GenBank/DDBJ whole genome shotgun (WGS) entry which is preliminary data.</text>
</comment>
<feature type="transmembrane region" description="Helical" evidence="1">
    <location>
        <begin position="135"/>
        <end position="159"/>
    </location>
</feature>
<reference evidence="2" key="1">
    <citation type="journal article" date="2021" name="Proc. Natl. Acad. Sci. U.S.A.">
        <title>Three genomes in the algal genus Volvox reveal the fate of a haploid sex-determining region after a transition to homothallism.</title>
        <authorList>
            <person name="Yamamoto K."/>
            <person name="Hamaji T."/>
            <person name="Kawai-Toyooka H."/>
            <person name="Matsuzaki R."/>
            <person name="Takahashi F."/>
            <person name="Nishimura Y."/>
            <person name="Kawachi M."/>
            <person name="Noguchi H."/>
            <person name="Minakuchi Y."/>
            <person name="Umen J.G."/>
            <person name="Toyoda A."/>
            <person name="Nozaki H."/>
        </authorList>
    </citation>
    <scope>NUCLEOTIDE SEQUENCE</scope>
    <source>
        <strain evidence="2">NIES-3785</strain>
    </source>
</reference>
<evidence type="ECO:0000313" key="2">
    <source>
        <dbReference type="EMBL" id="GIL94438.1"/>
    </source>
</evidence>
<evidence type="ECO:0000256" key="1">
    <source>
        <dbReference type="SAM" id="Phobius"/>
    </source>
</evidence>
<feature type="transmembrane region" description="Helical" evidence="1">
    <location>
        <begin position="70"/>
        <end position="91"/>
    </location>
</feature>
<keyword evidence="1" id="KW-0472">Membrane</keyword>
<sequence length="166" mass="17155">SFFPLPLALDSFGSAFVLLSFFGSSFFVLLSFFGSSFFALLSFFGSSFFALLSFFGSSFFVLLSFFGSSFFALLSFVVSFFGVSSFLSPFFGSALVAPLSSAPASGPWLPAPCGSDSTLASLAVSSAAPSSLPSVVLFVPVAGLGSGGGLGFFLLLILLKAFSCRS</sequence>
<keyword evidence="1" id="KW-1133">Transmembrane helix</keyword>
<name>A0A8J4D2F4_9CHLO</name>
<protein>
    <submittedName>
        <fullName evidence="2">Uncharacterized protein</fullName>
    </submittedName>
</protein>
<feature type="transmembrane region" description="Helical" evidence="1">
    <location>
        <begin position="39"/>
        <end position="63"/>
    </location>
</feature>
<feature type="non-terminal residue" evidence="2">
    <location>
        <position position="166"/>
    </location>
</feature>
<gene>
    <name evidence="2" type="ORF">Vretimale_635</name>
</gene>
<dbReference type="Proteomes" id="UP000722791">
    <property type="component" value="Unassembled WGS sequence"/>
</dbReference>
<evidence type="ECO:0000313" key="3">
    <source>
        <dbReference type="Proteomes" id="UP000722791"/>
    </source>
</evidence>
<feature type="transmembrane region" description="Helical" evidence="1">
    <location>
        <begin position="12"/>
        <end position="33"/>
    </location>
</feature>